<dbReference type="GO" id="GO:0006355">
    <property type="term" value="P:regulation of DNA-templated transcription"/>
    <property type="evidence" value="ECO:0007669"/>
    <property type="project" value="InterPro"/>
</dbReference>
<keyword evidence="5" id="KW-0812">Transmembrane</keyword>
<dbReference type="SMART" id="SM00086">
    <property type="entry name" value="PAC"/>
    <property type="match status" value="3"/>
</dbReference>
<dbReference type="GO" id="GO:0071111">
    <property type="term" value="F:cyclic-guanylate-specific phosphodiesterase activity"/>
    <property type="evidence" value="ECO:0007669"/>
    <property type="project" value="UniProtKB-EC"/>
</dbReference>
<evidence type="ECO:0000256" key="2">
    <source>
        <dbReference type="ARBA" id="ARBA00022475"/>
    </source>
</evidence>
<dbReference type="InterPro" id="IPR013767">
    <property type="entry name" value="PAS_fold"/>
</dbReference>
<evidence type="ECO:0000256" key="3">
    <source>
        <dbReference type="ARBA" id="ARBA00022519"/>
    </source>
</evidence>
<dbReference type="SUPFAM" id="SSF55073">
    <property type="entry name" value="Nucleotide cyclase"/>
    <property type="match status" value="1"/>
</dbReference>
<dbReference type="PROSITE" id="PS50113">
    <property type="entry name" value="PAC"/>
    <property type="match status" value="4"/>
</dbReference>
<dbReference type="PANTHER" id="PTHR44757">
    <property type="entry name" value="DIGUANYLATE CYCLASE DGCP"/>
    <property type="match status" value="1"/>
</dbReference>
<feature type="domain" description="PAS" evidence="12">
    <location>
        <begin position="434"/>
        <end position="479"/>
    </location>
</feature>
<dbReference type="InterPro" id="IPR000160">
    <property type="entry name" value="GGDEF_dom"/>
</dbReference>
<feature type="domain" description="PAS" evidence="12">
    <location>
        <begin position="560"/>
        <end position="631"/>
    </location>
</feature>
<dbReference type="InterPro" id="IPR003018">
    <property type="entry name" value="GAF"/>
</dbReference>
<evidence type="ECO:0000256" key="9">
    <source>
        <dbReference type="ARBA" id="ARBA00023136"/>
    </source>
</evidence>
<gene>
    <name evidence="17" type="ORF">A3A87_00040</name>
</gene>
<dbReference type="InterPro" id="IPR000014">
    <property type="entry name" value="PAS"/>
</dbReference>
<evidence type="ECO:0000256" key="11">
    <source>
        <dbReference type="PROSITE-ProRule" id="PRU00703"/>
    </source>
</evidence>
<dbReference type="Proteomes" id="UP000179037">
    <property type="component" value="Unassembled WGS sequence"/>
</dbReference>
<comment type="subcellular location">
    <subcellularLocation>
        <location evidence="1">Cell inner membrane</location>
        <topology evidence="1">Multi-pass membrane protein</topology>
    </subcellularLocation>
</comment>
<dbReference type="Gene3D" id="3.30.450.20">
    <property type="entry name" value="PAS domain"/>
    <property type="match status" value="5"/>
</dbReference>
<dbReference type="InterPro" id="IPR000644">
    <property type="entry name" value="CBS_dom"/>
</dbReference>
<dbReference type="FunFam" id="3.30.70.270:FF:000001">
    <property type="entry name" value="Diguanylate cyclase domain protein"/>
    <property type="match status" value="1"/>
</dbReference>
<evidence type="ECO:0000256" key="5">
    <source>
        <dbReference type="ARBA" id="ARBA00022692"/>
    </source>
</evidence>
<evidence type="ECO:0000256" key="8">
    <source>
        <dbReference type="ARBA" id="ARBA00022989"/>
    </source>
</evidence>
<dbReference type="GO" id="GO:0071732">
    <property type="term" value="P:cellular response to nitric oxide"/>
    <property type="evidence" value="ECO:0007669"/>
    <property type="project" value="UniProtKB-ARBA"/>
</dbReference>
<comment type="caution">
    <text evidence="17">The sequence shown here is derived from an EMBL/GenBank/DDBJ whole genome shotgun (WGS) entry which is preliminary data.</text>
</comment>
<evidence type="ECO:0000256" key="7">
    <source>
        <dbReference type="ARBA" id="ARBA00022741"/>
    </source>
</evidence>
<dbReference type="Pfam" id="PF00563">
    <property type="entry name" value="EAL"/>
    <property type="match status" value="1"/>
</dbReference>
<dbReference type="SUPFAM" id="SSF55785">
    <property type="entry name" value="PYP-like sensor domain (PAS domain)"/>
    <property type="match status" value="5"/>
</dbReference>
<dbReference type="PROSITE" id="PS51371">
    <property type="entry name" value="CBS"/>
    <property type="match status" value="1"/>
</dbReference>
<feature type="domain" description="PAC" evidence="13">
    <location>
        <begin position="756"/>
        <end position="813"/>
    </location>
</feature>
<evidence type="ECO:0000313" key="18">
    <source>
        <dbReference type="Proteomes" id="UP000179037"/>
    </source>
</evidence>
<evidence type="ECO:0000313" key="17">
    <source>
        <dbReference type="EMBL" id="OGI51064.1"/>
    </source>
</evidence>
<dbReference type="Gene3D" id="3.30.70.270">
    <property type="match status" value="1"/>
</dbReference>
<dbReference type="SUPFAM" id="SSF141868">
    <property type="entry name" value="EAL domain-like"/>
    <property type="match status" value="1"/>
</dbReference>
<dbReference type="InterPro" id="IPR001633">
    <property type="entry name" value="EAL_dom"/>
</dbReference>
<evidence type="ECO:0000256" key="6">
    <source>
        <dbReference type="ARBA" id="ARBA00022737"/>
    </source>
</evidence>
<dbReference type="FunFam" id="2.10.70.100:FF:000001">
    <property type="entry name" value="Sensory transduction histidine kinase"/>
    <property type="match status" value="1"/>
</dbReference>
<dbReference type="PROSITE" id="PS50887">
    <property type="entry name" value="GGDEF"/>
    <property type="match status" value="1"/>
</dbReference>
<keyword evidence="6" id="KW-0677">Repeat</keyword>
<dbReference type="InterPro" id="IPR043128">
    <property type="entry name" value="Rev_trsase/Diguanyl_cyclase"/>
</dbReference>
<dbReference type="Pfam" id="PF00989">
    <property type="entry name" value="PAS"/>
    <property type="match status" value="1"/>
</dbReference>
<dbReference type="InterPro" id="IPR052155">
    <property type="entry name" value="Biofilm_reg_signaling"/>
</dbReference>
<dbReference type="InterPro" id="IPR046342">
    <property type="entry name" value="CBS_dom_sf"/>
</dbReference>
<feature type="domain" description="EAL" evidence="14">
    <location>
        <begin position="1115"/>
        <end position="1369"/>
    </location>
</feature>
<dbReference type="SMART" id="SM00267">
    <property type="entry name" value="GGDEF"/>
    <property type="match status" value="1"/>
</dbReference>
<dbReference type="Pfam" id="PF08448">
    <property type="entry name" value="PAS_4"/>
    <property type="match status" value="2"/>
</dbReference>
<dbReference type="PANTHER" id="PTHR44757:SF2">
    <property type="entry name" value="BIOFILM ARCHITECTURE MAINTENANCE PROTEIN MBAA"/>
    <property type="match status" value="1"/>
</dbReference>
<dbReference type="Pfam" id="PF13185">
    <property type="entry name" value="GAF_2"/>
    <property type="match status" value="1"/>
</dbReference>
<evidence type="ECO:0000259" key="12">
    <source>
        <dbReference type="PROSITE" id="PS50112"/>
    </source>
</evidence>
<feature type="domain" description="CBS" evidence="16">
    <location>
        <begin position="68"/>
        <end position="126"/>
    </location>
</feature>
<dbReference type="SUPFAM" id="SSF55781">
    <property type="entry name" value="GAF domain-like"/>
    <property type="match status" value="1"/>
</dbReference>
<keyword evidence="4" id="KW-0808">Transferase</keyword>
<proteinExistence type="predicted"/>
<dbReference type="SMART" id="SM00091">
    <property type="entry name" value="PAS"/>
    <property type="match status" value="5"/>
</dbReference>
<evidence type="ECO:0000259" key="13">
    <source>
        <dbReference type="PROSITE" id="PS50113"/>
    </source>
</evidence>
<dbReference type="FunFam" id="3.30.450.20:FF:000088">
    <property type="entry name" value="Sensory transduction histidine kinase"/>
    <property type="match status" value="1"/>
</dbReference>
<dbReference type="SUPFAM" id="SSF54631">
    <property type="entry name" value="CBS-domain pair"/>
    <property type="match status" value="1"/>
</dbReference>
<dbReference type="Pfam" id="PF13426">
    <property type="entry name" value="PAS_9"/>
    <property type="match status" value="1"/>
</dbReference>
<dbReference type="SMART" id="SM00065">
    <property type="entry name" value="GAF"/>
    <property type="match status" value="1"/>
</dbReference>
<dbReference type="InterPro" id="IPR000700">
    <property type="entry name" value="PAS-assoc_C"/>
</dbReference>
<dbReference type="PROSITE" id="PS50883">
    <property type="entry name" value="EAL"/>
    <property type="match status" value="1"/>
</dbReference>
<reference evidence="17 18" key="1">
    <citation type="journal article" date="2016" name="Nat. Commun.">
        <title>Thousands of microbial genomes shed light on interconnected biogeochemical processes in an aquifer system.</title>
        <authorList>
            <person name="Anantharaman K."/>
            <person name="Brown C.T."/>
            <person name="Hug L.A."/>
            <person name="Sharon I."/>
            <person name="Castelle C.J."/>
            <person name="Probst A.J."/>
            <person name="Thomas B.C."/>
            <person name="Singh A."/>
            <person name="Wilkins M.J."/>
            <person name="Karaoz U."/>
            <person name="Brodie E.L."/>
            <person name="Williams K.H."/>
            <person name="Hubbard S.S."/>
            <person name="Banfield J.F."/>
        </authorList>
    </citation>
    <scope>NUCLEOTIDE SEQUENCE [LARGE SCALE GENOMIC DNA]</scope>
</reference>
<evidence type="ECO:0000256" key="10">
    <source>
        <dbReference type="ARBA" id="ARBA00051114"/>
    </source>
</evidence>
<feature type="domain" description="PAS" evidence="12">
    <location>
        <begin position="841"/>
        <end position="886"/>
    </location>
</feature>
<dbReference type="CDD" id="cd01949">
    <property type="entry name" value="GGDEF"/>
    <property type="match status" value="1"/>
</dbReference>
<dbReference type="InterPro" id="IPR013655">
    <property type="entry name" value="PAS_fold_3"/>
</dbReference>
<dbReference type="Gene3D" id="3.30.450.40">
    <property type="match status" value="1"/>
</dbReference>
<dbReference type="InterPro" id="IPR013656">
    <property type="entry name" value="PAS_4"/>
</dbReference>
<evidence type="ECO:0000256" key="4">
    <source>
        <dbReference type="ARBA" id="ARBA00022679"/>
    </source>
</evidence>
<name>A0A1F6U110_9PROT</name>
<dbReference type="InterPro" id="IPR035919">
    <property type="entry name" value="EAL_sf"/>
</dbReference>
<keyword evidence="7" id="KW-0547">Nucleotide-binding</keyword>
<dbReference type="InterPro" id="IPR001610">
    <property type="entry name" value="PAC"/>
</dbReference>
<dbReference type="FunFam" id="3.20.20.450:FF:000001">
    <property type="entry name" value="Cyclic di-GMP phosphodiesterase yahA"/>
    <property type="match status" value="1"/>
</dbReference>
<evidence type="ECO:0000259" key="16">
    <source>
        <dbReference type="PROSITE" id="PS51371"/>
    </source>
</evidence>
<protein>
    <recommendedName>
        <fullName evidence="19">Diguanylate cyclase</fullName>
    </recommendedName>
</protein>
<evidence type="ECO:0000259" key="14">
    <source>
        <dbReference type="PROSITE" id="PS50883"/>
    </source>
</evidence>
<dbReference type="GO" id="GO:0005886">
    <property type="term" value="C:plasma membrane"/>
    <property type="evidence" value="ECO:0007669"/>
    <property type="project" value="UniProtKB-SubCell"/>
</dbReference>
<keyword evidence="9" id="KW-0472">Membrane</keyword>
<feature type="domain" description="GGDEF" evidence="15">
    <location>
        <begin position="973"/>
        <end position="1106"/>
    </location>
</feature>
<dbReference type="GO" id="GO:0016740">
    <property type="term" value="F:transferase activity"/>
    <property type="evidence" value="ECO:0007669"/>
    <property type="project" value="UniProtKB-KW"/>
</dbReference>
<dbReference type="NCBIfam" id="TIGR00254">
    <property type="entry name" value="GGDEF"/>
    <property type="match status" value="1"/>
</dbReference>
<feature type="domain" description="PAC" evidence="13">
    <location>
        <begin position="889"/>
        <end position="941"/>
    </location>
</feature>
<evidence type="ECO:0000256" key="1">
    <source>
        <dbReference type="ARBA" id="ARBA00004429"/>
    </source>
</evidence>
<organism evidence="17 18">
    <name type="scientific">Candidatus Muproteobacteria bacterium RIFCSPLOWO2_01_FULL_60_18</name>
    <dbReference type="NCBI Taxonomy" id="1817768"/>
    <lineage>
        <taxon>Bacteria</taxon>
        <taxon>Pseudomonadati</taxon>
        <taxon>Pseudomonadota</taxon>
        <taxon>Candidatus Muproteobacteria</taxon>
    </lineage>
</organism>
<dbReference type="EMBL" id="MFTC01000052">
    <property type="protein sequence ID" value="OGI51064.1"/>
    <property type="molecule type" value="Genomic_DNA"/>
</dbReference>
<keyword evidence="2" id="KW-1003">Cell membrane</keyword>
<dbReference type="PROSITE" id="PS50112">
    <property type="entry name" value="PAS"/>
    <property type="match status" value="4"/>
</dbReference>
<feature type="domain" description="PAS" evidence="12">
    <location>
        <begin position="688"/>
        <end position="741"/>
    </location>
</feature>
<dbReference type="Pfam" id="PF00990">
    <property type="entry name" value="GGDEF"/>
    <property type="match status" value="1"/>
</dbReference>
<sequence length="1372" mass="154091">MLTARNALAQGIVKVLDEERPSLPAGPRRPLLYAVFTANEDGTPGAFCALVSEHQIARHPERIFADLLPPSAPKPVAPGTPLEKVLAHMASEHTDAVPVLDPAGEFVGAVTHLSALTTMLVRGQPRAAVRQLEQELEEDHALLAHRAERIKALHGATLRLLSLLAIHDVEQPLLQGAIEALADLVHARYGAIGLLDEAGALEQFAYTGVSAEEAARIGHRPEGKGLLGVVIKENRALRVEDLSKDPRSAGFPPHHPPMKNLLAVPISQEGRVYGRVYLCDKTDHTPFEDEDEKIVAHFADALALALAYHRARAERNQAEARSHAFIEAIPDLLFRIRGDGTYLDYKPAQDFPTLVPPGEFLGKKTMDVLPRDVAEESLRLIRRAIETGAVQTHAYRLTLDGEARDYEARIAPSAGDEVIAMVRDVTERRRAEQQMLLFSSVVVQTADSVIITDRNAIIQHVNQAFERITGFSSAEAVGKKPNIVKSGEHGADFYQRLWDTIERGQAFRAIFTNRRKDGTLYYEEKTITPIKDAEGRPSHFVSTGKDITARMLAENENQRTQALLHSMVENLPNMLFVKDAKNLRFVRFNKAAEELLGYSRDEMLGKSDYDFFTKEEADFFTSKDRQVLNGDQIHDIPEEPIHTRHKGVRLLRTKKIPILDETGKPLYLLGISEDITERKRTEEALARSTVEWTYAMDFIEESLYLVDLEDKVVRANRAFYQFTGLTPETTVGRDITSLMHPHGEPVPCPICLARRERRDVFISREADDPTNPTGRPIETRVRIIRADTGQPTGVLVGFRDLTRTRQAEETLRESEASLANAQRIAHLGNWDWNIVTNELRWSDEIFRIFGIAPRQFDATYEAFLNSVHPGDRQSVTEAVNKALNEKAPYSIYHRIVRPDGTERIVHEQAEVTFDENDKPIRMVGTVQDVTEFQRAQERLHYLAYYDSLTGLPNRQQINDSLGRAMLEAESRDRLVAVMFLDLDRFKNINDTLGHDVGDALLKEVAVRLKASLRPGDTISRLGGDEFTIVLANVAHVDDVARVAQKILDQFIPPFRIAGRDLFASPSIGITLYPFDDNNTENLLKNADAAMYHAKSLGRNNFQFYTAELNARAARQLELETGMRRALEREEFVLHYQPLVNMQSGLIVGMEALLRWQHPEYGLIPPMEFIPLAEETGLIVPIGEWALRTACAQIRVWHATGFPALHVAVNLSSKQLQQKNFAEVVKRALGETGLEPRYLDLELTESLLMQDMESADAILKELKDLGVLISLDDFGTGYSSLSYLKRFPIDFLKIDRSFVKDIAHDRYGAGIVRAIIVMAHTLGIKVIAEGVETSEQLGYLRDQGCDIGQGYFWSKPLAVETFTELLHDWELIQ</sequence>
<comment type="catalytic activity">
    <reaction evidence="10">
        <text>3',3'-c-di-GMP + H2O = 5'-phosphoguanylyl(3'-&gt;5')guanosine + H(+)</text>
        <dbReference type="Rhea" id="RHEA:24902"/>
        <dbReference type="ChEBI" id="CHEBI:15377"/>
        <dbReference type="ChEBI" id="CHEBI:15378"/>
        <dbReference type="ChEBI" id="CHEBI:58754"/>
        <dbReference type="ChEBI" id="CHEBI:58805"/>
        <dbReference type="EC" id="3.1.4.52"/>
    </reaction>
    <physiologicalReaction direction="left-to-right" evidence="10">
        <dbReference type="Rhea" id="RHEA:24903"/>
    </physiologicalReaction>
</comment>
<dbReference type="CDD" id="cd00130">
    <property type="entry name" value="PAS"/>
    <property type="match status" value="4"/>
</dbReference>
<dbReference type="InterPro" id="IPR029787">
    <property type="entry name" value="Nucleotide_cyclase"/>
</dbReference>
<dbReference type="GO" id="GO:0000166">
    <property type="term" value="F:nucleotide binding"/>
    <property type="evidence" value="ECO:0007669"/>
    <property type="project" value="UniProtKB-KW"/>
</dbReference>
<dbReference type="Gene3D" id="3.20.20.450">
    <property type="entry name" value="EAL domain"/>
    <property type="match status" value="1"/>
</dbReference>
<keyword evidence="11" id="KW-0129">CBS domain</keyword>
<keyword evidence="8" id="KW-1133">Transmembrane helix</keyword>
<evidence type="ECO:0000259" key="15">
    <source>
        <dbReference type="PROSITE" id="PS50887"/>
    </source>
</evidence>
<dbReference type="Pfam" id="PF08447">
    <property type="entry name" value="PAS_3"/>
    <property type="match status" value="1"/>
</dbReference>
<dbReference type="Gene3D" id="2.10.70.100">
    <property type="match status" value="1"/>
</dbReference>
<dbReference type="CDD" id="cd01948">
    <property type="entry name" value="EAL"/>
    <property type="match status" value="1"/>
</dbReference>
<keyword evidence="3" id="KW-0997">Cell inner membrane</keyword>
<accession>A0A1F6U110</accession>
<dbReference type="NCBIfam" id="TIGR00229">
    <property type="entry name" value="sensory_box"/>
    <property type="match status" value="4"/>
</dbReference>
<dbReference type="InterPro" id="IPR029016">
    <property type="entry name" value="GAF-like_dom_sf"/>
</dbReference>
<feature type="domain" description="PAC" evidence="13">
    <location>
        <begin position="634"/>
        <end position="687"/>
    </location>
</feature>
<evidence type="ECO:0008006" key="19">
    <source>
        <dbReference type="Google" id="ProtNLM"/>
    </source>
</evidence>
<dbReference type="SMART" id="SM00052">
    <property type="entry name" value="EAL"/>
    <property type="match status" value="1"/>
</dbReference>
<dbReference type="InterPro" id="IPR035965">
    <property type="entry name" value="PAS-like_dom_sf"/>
</dbReference>
<dbReference type="STRING" id="1817768.A3A87_00040"/>
<feature type="domain" description="PAC" evidence="13">
    <location>
        <begin position="505"/>
        <end position="559"/>
    </location>
</feature>